<evidence type="ECO:0000259" key="5">
    <source>
        <dbReference type="PROSITE" id="PS50932"/>
    </source>
</evidence>
<dbReference type="SMART" id="SM00354">
    <property type="entry name" value="HTH_LACI"/>
    <property type="match status" value="1"/>
</dbReference>
<dbReference type="InterPro" id="IPR046335">
    <property type="entry name" value="LacI/GalR-like_sensor"/>
</dbReference>
<dbReference type="PANTHER" id="PTHR30146:SF148">
    <property type="entry name" value="HTH-TYPE TRANSCRIPTIONAL REPRESSOR PURR-RELATED"/>
    <property type="match status" value="1"/>
</dbReference>
<dbReference type="InterPro" id="IPR010982">
    <property type="entry name" value="Lambda_DNA-bd_dom_sf"/>
</dbReference>
<dbReference type="Pfam" id="PF13377">
    <property type="entry name" value="Peripla_BP_3"/>
    <property type="match status" value="1"/>
</dbReference>
<feature type="domain" description="HTH lacI-type" evidence="5">
    <location>
        <begin position="7"/>
        <end position="63"/>
    </location>
</feature>
<keyword evidence="7" id="KW-1185">Reference proteome</keyword>
<dbReference type="SUPFAM" id="SSF53822">
    <property type="entry name" value="Periplasmic binding protein-like I"/>
    <property type="match status" value="1"/>
</dbReference>
<dbReference type="InterPro" id="IPR028082">
    <property type="entry name" value="Peripla_BP_I"/>
</dbReference>
<dbReference type="InterPro" id="IPR000843">
    <property type="entry name" value="HTH_LacI"/>
</dbReference>
<sequence>MPRPPRITQHEIAARAGVSQSTVSLVLNGTPTARIGEETRRRVQQVLEETEYTADPAARRLVGADNKILGVFTYEPAFPTEHVDFYTPLLRGIESEAEQVGADLLMFTSGPVREGVRTLFTGKSRLRLSDGVLLLGRSMPDGDLERLVRDGHPAVAVGRRDVPGIPYVGIDYVNATRALVEQALALGHRDLLLLRDPKPGEAGEDRAKGFAQATDAVGVQARVRTTQGEDPAADWAAVGSATVVVVEDPVRAVALRERAASQGISLIALGDTPGADGITRLVPPRTELGRQCVRVLTDLIDDSLNQTRSLIACATVSGTTLTAPEERLSD</sequence>
<dbReference type="GO" id="GO:0000976">
    <property type="term" value="F:transcription cis-regulatory region binding"/>
    <property type="evidence" value="ECO:0007669"/>
    <property type="project" value="TreeGrafter"/>
</dbReference>
<dbReference type="CDD" id="cd01392">
    <property type="entry name" value="HTH_LacI"/>
    <property type="match status" value="1"/>
</dbReference>
<proteinExistence type="predicted"/>
<reference evidence="6 7" key="1">
    <citation type="submission" date="2020-10" db="EMBL/GenBank/DDBJ databases">
        <title>Haloactinobacterium sp. RN3S43, a bacterium isolated from saline soil.</title>
        <authorList>
            <person name="Sun J.-Q."/>
        </authorList>
    </citation>
    <scope>NUCLEOTIDE SEQUENCE [LARGE SCALE GENOMIC DNA]</scope>
    <source>
        <strain evidence="6 7">RN3S43</strain>
    </source>
</reference>
<dbReference type="EMBL" id="CP063169">
    <property type="protein sequence ID" value="QOR70331.1"/>
    <property type="molecule type" value="Genomic_DNA"/>
</dbReference>
<keyword evidence="2" id="KW-0805">Transcription regulation</keyword>
<organism evidence="6 7">
    <name type="scientific">Ruania alkalisoli</name>
    <dbReference type="NCBI Taxonomy" id="2779775"/>
    <lineage>
        <taxon>Bacteria</taxon>
        <taxon>Bacillati</taxon>
        <taxon>Actinomycetota</taxon>
        <taxon>Actinomycetes</taxon>
        <taxon>Micrococcales</taxon>
        <taxon>Ruaniaceae</taxon>
        <taxon>Ruania</taxon>
    </lineage>
</organism>
<dbReference type="SUPFAM" id="SSF47413">
    <property type="entry name" value="lambda repressor-like DNA-binding domains"/>
    <property type="match status" value="1"/>
</dbReference>
<evidence type="ECO:0000313" key="7">
    <source>
        <dbReference type="Proteomes" id="UP000593758"/>
    </source>
</evidence>
<dbReference type="PROSITE" id="PS50932">
    <property type="entry name" value="HTH_LACI_2"/>
    <property type="match status" value="1"/>
</dbReference>
<name>A0A7M1SSA2_9MICO</name>
<gene>
    <name evidence="6" type="ORF">IM660_17305</name>
</gene>
<keyword evidence="1" id="KW-0678">Repressor</keyword>
<evidence type="ECO:0000256" key="1">
    <source>
        <dbReference type="ARBA" id="ARBA00022491"/>
    </source>
</evidence>
<evidence type="ECO:0000256" key="3">
    <source>
        <dbReference type="ARBA" id="ARBA00023125"/>
    </source>
</evidence>
<dbReference type="RefSeq" id="WP_193497015.1">
    <property type="nucleotide sequence ID" value="NZ_CP063169.1"/>
</dbReference>
<keyword evidence="4" id="KW-0804">Transcription</keyword>
<evidence type="ECO:0000256" key="2">
    <source>
        <dbReference type="ARBA" id="ARBA00023015"/>
    </source>
</evidence>
<evidence type="ECO:0000313" key="6">
    <source>
        <dbReference type="EMBL" id="QOR70331.1"/>
    </source>
</evidence>
<dbReference type="Pfam" id="PF00356">
    <property type="entry name" value="LacI"/>
    <property type="match status" value="1"/>
</dbReference>
<dbReference type="Gene3D" id="1.10.260.40">
    <property type="entry name" value="lambda repressor-like DNA-binding domains"/>
    <property type="match status" value="1"/>
</dbReference>
<dbReference type="PANTHER" id="PTHR30146">
    <property type="entry name" value="LACI-RELATED TRANSCRIPTIONAL REPRESSOR"/>
    <property type="match status" value="1"/>
</dbReference>
<keyword evidence="3 6" id="KW-0238">DNA-binding</keyword>
<evidence type="ECO:0000256" key="4">
    <source>
        <dbReference type="ARBA" id="ARBA00023163"/>
    </source>
</evidence>
<accession>A0A7M1SSA2</accession>
<protein>
    <submittedName>
        <fullName evidence="6">LacI family DNA-binding transcriptional regulator</fullName>
    </submittedName>
</protein>
<dbReference type="AlphaFoldDB" id="A0A7M1SSA2"/>
<dbReference type="Proteomes" id="UP000593758">
    <property type="component" value="Chromosome"/>
</dbReference>
<dbReference type="GO" id="GO:0003700">
    <property type="term" value="F:DNA-binding transcription factor activity"/>
    <property type="evidence" value="ECO:0007669"/>
    <property type="project" value="TreeGrafter"/>
</dbReference>
<dbReference type="CDD" id="cd06267">
    <property type="entry name" value="PBP1_LacI_sugar_binding-like"/>
    <property type="match status" value="1"/>
</dbReference>
<dbReference type="KEGG" id="halt:IM660_17305"/>
<dbReference type="Gene3D" id="3.40.50.2300">
    <property type="match status" value="2"/>
</dbReference>